<sequence length="189" mass="21773">MLSGGQRQRVAIGRAIVREPKIFAIERSLLRLYMVPLRTFPMTCWQCRRDRPDPRTLELYHKLANIFVAGFIGQFEDEFLPVNFHGRSLRLSIGFHNRRMAYCFYYINPPTSSLPASSAIRRRIFFQGTSRVQPGLRRDRLQGASGLNTDTTIHGPIHRLKLGLDPTGCNASAKLSFMLRFTVRSSFRR</sequence>
<reference evidence="1" key="1">
    <citation type="journal article" date="1996" name="Ann. N. Y. Acad. Sci.">
        <title>Cloning and Sequencing of a 3.7Kb Enhancing Fragment from Rhizobium fredii B52.</title>
        <authorList>
            <person name="Zhang X."/>
            <person name="Ma L."/>
            <person name="Zhou J."/>
            <person name="Chen H."/>
        </authorList>
    </citation>
    <scope>NUCLEOTIDE SEQUENCE</scope>
    <source>
        <strain evidence="1">B52</strain>
    </source>
</reference>
<dbReference type="EMBL" id="AF306640">
    <property type="protein sequence ID" value="AAG42767.1"/>
    <property type="molecule type" value="Genomic_DNA"/>
</dbReference>
<dbReference type="AlphaFoldDB" id="Q9EZ23"/>
<name>Q9EZ23_RHIFR</name>
<organism evidence="1">
    <name type="scientific">Rhizobium fredii</name>
    <name type="common">Sinorhizobium fredii</name>
    <dbReference type="NCBI Taxonomy" id="380"/>
    <lineage>
        <taxon>Bacteria</taxon>
        <taxon>Pseudomonadati</taxon>
        <taxon>Pseudomonadota</taxon>
        <taxon>Alphaproteobacteria</taxon>
        <taxon>Hyphomicrobiales</taxon>
        <taxon>Rhizobiaceae</taxon>
        <taxon>Sinorhizobium/Ensifer group</taxon>
        <taxon>Sinorhizobium</taxon>
    </lineage>
</organism>
<evidence type="ECO:0000313" key="1">
    <source>
        <dbReference type="EMBL" id="AAG42767.1"/>
    </source>
</evidence>
<proteinExistence type="predicted"/>
<dbReference type="Gene3D" id="3.40.50.300">
    <property type="entry name" value="P-loop containing nucleotide triphosphate hydrolases"/>
    <property type="match status" value="1"/>
</dbReference>
<dbReference type="SUPFAM" id="SSF52540">
    <property type="entry name" value="P-loop containing nucleoside triphosphate hydrolases"/>
    <property type="match status" value="1"/>
</dbReference>
<protein>
    <submittedName>
        <fullName evidence="1">Enhance1</fullName>
    </submittedName>
</protein>
<dbReference type="InterPro" id="IPR027417">
    <property type="entry name" value="P-loop_NTPase"/>
</dbReference>
<accession>Q9EZ23</accession>
<reference evidence="1" key="2">
    <citation type="submission" date="2000-09" db="EMBL/GenBank/DDBJ databases">
        <authorList>
            <person name="Zhou J."/>
            <person name="Dou X."/>
            <person name="Shen H."/>
        </authorList>
    </citation>
    <scope>NUCLEOTIDE SEQUENCE</scope>
    <source>
        <strain evidence="1">B52</strain>
    </source>
</reference>